<dbReference type="Proteomes" id="UP000241890">
    <property type="component" value="Unassembled WGS sequence"/>
</dbReference>
<dbReference type="SUPFAM" id="SSF48371">
    <property type="entry name" value="ARM repeat"/>
    <property type="match status" value="1"/>
</dbReference>
<dbReference type="Gene3D" id="1.25.10.10">
    <property type="entry name" value="Leucine-rich Repeat Variant"/>
    <property type="match status" value="1"/>
</dbReference>
<dbReference type="InterPro" id="IPR016024">
    <property type="entry name" value="ARM-type_fold"/>
</dbReference>
<organism evidence="1 2">
    <name type="scientific">Hondaea fermentalgiana</name>
    <dbReference type="NCBI Taxonomy" id="2315210"/>
    <lineage>
        <taxon>Eukaryota</taxon>
        <taxon>Sar</taxon>
        <taxon>Stramenopiles</taxon>
        <taxon>Bigyra</taxon>
        <taxon>Labyrinthulomycetes</taxon>
        <taxon>Thraustochytrida</taxon>
        <taxon>Thraustochytriidae</taxon>
        <taxon>Hondaea</taxon>
    </lineage>
</organism>
<name>A0A2R5GUX8_9STRA</name>
<evidence type="ECO:0000313" key="1">
    <source>
        <dbReference type="EMBL" id="GBG33578.1"/>
    </source>
</evidence>
<sequence length="325" mass="35858">MTANLEEEIQSADLETRLEGLKKIQSKLSSSSRFAKTLVDSPLLGIAVQRLANPQDKNIEETQICKDIIARGARFHPRVLDTLAADYFNEILDALYASPNDESLVSIVESMSRSQSWIETVRQTTKLLDFLTRHARFAILERVPEAAIREGAVPACVNFLSAPNVAEDRRVAALRFLLQATYFPKGRNEAIEEGGVALVMDLAADNELSFRLRAPAIGILNNLLQDPRHKAKHEAIQANAVHLLSCLLATFFGLLRAADDGALPAVQVDLGLFTMHAISTLASDARSRKEMISLVQTLSCIEDLQPGPRIVAAVREALDRLRWTP</sequence>
<comment type="caution">
    <text evidence="1">The sequence shown here is derived from an EMBL/GenBank/DDBJ whole genome shotgun (WGS) entry which is preliminary data.</text>
</comment>
<evidence type="ECO:0000313" key="2">
    <source>
        <dbReference type="Proteomes" id="UP000241890"/>
    </source>
</evidence>
<dbReference type="AlphaFoldDB" id="A0A2R5GUX8"/>
<keyword evidence="2" id="KW-1185">Reference proteome</keyword>
<accession>A0A2R5GUX8</accession>
<dbReference type="EMBL" id="BEYU01000162">
    <property type="protein sequence ID" value="GBG33578.1"/>
    <property type="molecule type" value="Genomic_DNA"/>
</dbReference>
<reference evidence="1 2" key="1">
    <citation type="submission" date="2017-12" db="EMBL/GenBank/DDBJ databases">
        <title>Sequencing, de novo assembly and annotation of complete genome of a new Thraustochytrid species, strain FCC1311.</title>
        <authorList>
            <person name="Sedici K."/>
            <person name="Godart F."/>
            <person name="Aiese Cigliano R."/>
            <person name="Sanseverino W."/>
            <person name="Barakat M."/>
            <person name="Ortet P."/>
            <person name="Marechal E."/>
            <person name="Cagnac O."/>
            <person name="Amato A."/>
        </authorList>
    </citation>
    <scope>NUCLEOTIDE SEQUENCE [LARGE SCALE GENOMIC DNA]</scope>
</reference>
<proteinExistence type="predicted"/>
<dbReference type="InterPro" id="IPR011989">
    <property type="entry name" value="ARM-like"/>
</dbReference>
<dbReference type="InParanoid" id="A0A2R5GUX8"/>
<protein>
    <submittedName>
        <fullName evidence="1">Uncharacterized protein</fullName>
    </submittedName>
</protein>
<gene>
    <name evidence="1" type="ORF">FCC1311_098012</name>
</gene>